<dbReference type="Proteomes" id="UP001280897">
    <property type="component" value="Unassembled WGS sequence"/>
</dbReference>
<keyword evidence="5 11" id="KW-0812">Transmembrane</keyword>
<keyword evidence="8" id="KW-0406">Ion transport</keyword>
<dbReference type="RefSeq" id="WP_005919839.1">
    <property type="nucleotide sequence ID" value="NZ_CAKMCM010000005.1"/>
</dbReference>
<comment type="caution">
    <text evidence="13">The sequence shown here is derived from an EMBL/GenBank/DDBJ whole genome shotgun (WGS) entry which is preliminary data.</text>
</comment>
<dbReference type="GO" id="GO:0006814">
    <property type="term" value="P:sodium ion transport"/>
    <property type="evidence" value="ECO:0007669"/>
    <property type="project" value="UniProtKB-KW"/>
</dbReference>
<dbReference type="GO" id="GO:0008324">
    <property type="term" value="F:monoatomic cation transmembrane transporter activity"/>
    <property type="evidence" value="ECO:0007669"/>
    <property type="project" value="InterPro"/>
</dbReference>
<dbReference type="GO" id="GO:1902600">
    <property type="term" value="P:proton transmembrane transport"/>
    <property type="evidence" value="ECO:0007669"/>
    <property type="project" value="InterPro"/>
</dbReference>
<dbReference type="PANTHER" id="PTHR43562">
    <property type="entry name" value="NAPA-TYPE SODIUM/HYDROGEN ANTIPORTER"/>
    <property type="match status" value="1"/>
</dbReference>
<evidence type="ECO:0000313" key="13">
    <source>
        <dbReference type="EMBL" id="MDV2621375.1"/>
    </source>
</evidence>
<dbReference type="Pfam" id="PF00999">
    <property type="entry name" value="Na_H_Exchanger"/>
    <property type="match status" value="1"/>
</dbReference>
<keyword evidence="3" id="KW-0813">Transport</keyword>
<dbReference type="PANTHER" id="PTHR43562:SF3">
    <property type="entry name" value="SODIUM ION_PROTON EXCHANGER (EUROFUNG)"/>
    <property type="match status" value="1"/>
</dbReference>
<dbReference type="NCBIfam" id="TIGR00932">
    <property type="entry name" value="2a37"/>
    <property type="match status" value="1"/>
</dbReference>
<feature type="transmembrane region" description="Helical" evidence="11">
    <location>
        <begin position="354"/>
        <end position="373"/>
    </location>
</feature>
<reference evidence="13" key="1">
    <citation type="journal article" date="2023" name="PeerJ">
        <title>Selection and evaluation of lactic acid bacteria from chicken feces in Thailand as potential probiotics.</title>
        <authorList>
            <person name="Khurajog B."/>
            <person name="Disastra Y."/>
            <person name="Lawwyne L.D."/>
            <person name="Sirichokchatchawan W."/>
            <person name="Niyomtham W."/>
            <person name="Yindee J."/>
            <person name="Hampson D.J."/>
            <person name="Prapasarakul N."/>
        </authorList>
    </citation>
    <scope>NUCLEOTIDE SEQUENCE</scope>
    <source>
        <strain evidence="13">BF9</strain>
    </source>
</reference>
<keyword evidence="6 11" id="KW-1133">Transmembrane helix</keyword>
<gene>
    <name evidence="13" type="ORF">R0G89_06460</name>
</gene>
<evidence type="ECO:0000256" key="4">
    <source>
        <dbReference type="ARBA" id="ARBA00022449"/>
    </source>
</evidence>
<name>A0AAW8YHS6_PEDAC</name>
<evidence type="ECO:0000256" key="11">
    <source>
        <dbReference type="SAM" id="Phobius"/>
    </source>
</evidence>
<evidence type="ECO:0000256" key="10">
    <source>
        <dbReference type="ARBA" id="ARBA00023201"/>
    </source>
</evidence>
<protein>
    <submittedName>
        <fullName evidence="13">Cation:proton antiporter</fullName>
    </submittedName>
</protein>
<keyword evidence="10" id="KW-0739">Sodium transport</keyword>
<feature type="transmembrane region" description="Helical" evidence="11">
    <location>
        <begin position="113"/>
        <end position="132"/>
    </location>
</feature>
<evidence type="ECO:0000259" key="12">
    <source>
        <dbReference type="Pfam" id="PF00999"/>
    </source>
</evidence>
<keyword evidence="9 11" id="KW-0472">Membrane</keyword>
<dbReference type="InterPro" id="IPR006153">
    <property type="entry name" value="Cation/H_exchanger_TM"/>
</dbReference>
<feature type="transmembrane region" description="Helical" evidence="11">
    <location>
        <begin position="52"/>
        <end position="72"/>
    </location>
</feature>
<evidence type="ECO:0000256" key="6">
    <source>
        <dbReference type="ARBA" id="ARBA00022989"/>
    </source>
</evidence>
<evidence type="ECO:0000256" key="7">
    <source>
        <dbReference type="ARBA" id="ARBA00023053"/>
    </source>
</evidence>
<dbReference type="InterPro" id="IPR038770">
    <property type="entry name" value="Na+/solute_symporter_sf"/>
</dbReference>
<keyword evidence="4" id="KW-0050">Antiport</keyword>
<feature type="transmembrane region" description="Helical" evidence="11">
    <location>
        <begin position="84"/>
        <end position="107"/>
    </location>
</feature>
<comment type="similarity">
    <text evidence="2">Belongs to the monovalent cation:proton antiporter 2 (CPA2) transporter (TC 2.A.37) family.</text>
</comment>
<dbReference type="GeneID" id="57365075"/>
<feature type="transmembrane region" description="Helical" evidence="11">
    <location>
        <begin position="221"/>
        <end position="245"/>
    </location>
</feature>
<accession>A0AAW8YHS6</accession>
<organism evidence="13 14">
    <name type="scientific">Pediococcus acidilactici</name>
    <dbReference type="NCBI Taxonomy" id="1254"/>
    <lineage>
        <taxon>Bacteria</taxon>
        <taxon>Bacillati</taxon>
        <taxon>Bacillota</taxon>
        <taxon>Bacilli</taxon>
        <taxon>Lactobacillales</taxon>
        <taxon>Lactobacillaceae</taxon>
        <taxon>Pediococcus</taxon>
        <taxon>Pediococcus acidilactici group</taxon>
    </lineage>
</organism>
<feature type="transmembrane region" description="Helical" evidence="11">
    <location>
        <begin position="265"/>
        <end position="284"/>
    </location>
</feature>
<dbReference type="AlphaFoldDB" id="A0AAW8YHS6"/>
<sequence>MEFVGVLVLILGLTLLAGHFAQRIGIPAVVGQLLVGIVLGPGVLGVIHSNEITAVFSEIGVIILMFLAGLESDLKMLKRYIKPALVVAVMGVILPIALVGGASLIFGVSPMEALFIGVIFSATSVSISVEVLKEYQTLNTKEGATILGAAVADDILGVLLLGVMIALTSSSGGSRTSLGGALFYQVLFFIAVYVIGKWLVPMLMRAADHLYITAARPVMSIIICLGLAWLADVAGLSGAIGAFFAGVAVSLTDENDELNESIEPIGYAVFIPVFFVSVGLSMSFAGLQSVIGLIVTLTVLATLTKLLGCGAGAYLSGFDVTSSGVIGAGMISRGEMALITLQIGYGEHLMSETYYSAIVLVIVLVTLIAPFILKDAIKYNKRAMAR</sequence>
<dbReference type="InterPro" id="IPR004771">
    <property type="entry name" value="K/H_exchanger"/>
</dbReference>
<keyword evidence="7" id="KW-0915">Sodium</keyword>
<feature type="transmembrane region" description="Helical" evidence="11">
    <location>
        <begin position="144"/>
        <end position="169"/>
    </location>
</feature>
<dbReference type="Gene3D" id="1.20.1530.20">
    <property type="match status" value="1"/>
</dbReference>
<proteinExistence type="inferred from homology"/>
<evidence type="ECO:0000313" key="14">
    <source>
        <dbReference type="Proteomes" id="UP001280897"/>
    </source>
</evidence>
<evidence type="ECO:0000256" key="3">
    <source>
        <dbReference type="ARBA" id="ARBA00022448"/>
    </source>
</evidence>
<comment type="subcellular location">
    <subcellularLocation>
        <location evidence="1">Membrane</location>
        <topology evidence="1">Multi-pass membrane protein</topology>
    </subcellularLocation>
</comment>
<reference evidence="13" key="2">
    <citation type="submission" date="2023-10" db="EMBL/GenBank/DDBJ databases">
        <authorList>
            <person name="Khurajog B."/>
        </authorList>
    </citation>
    <scope>NUCLEOTIDE SEQUENCE</scope>
    <source>
        <strain evidence="13">BF9</strain>
    </source>
</reference>
<feature type="domain" description="Cation/H+ exchanger transmembrane" evidence="12">
    <location>
        <begin position="14"/>
        <end position="374"/>
    </location>
</feature>
<dbReference type="GO" id="GO:0016020">
    <property type="term" value="C:membrane"/>
    <property type="evidence" value="ECO:0007669"/>
    <property type="project" value="UniProtKB-SubCell"/>
</dbReference>
<evidence type="ECO:0000256" key="5">
    <source>
        <dbReference type="ARBA" id="ARBA00022692"/>
    </source>
</evidence>
<feature type="transmembrane region" description="Helical" evidence="11">
    <location>
        <begin position="181"/>
        <end position="200"/>
    </location>
</feature>
<feature type="transmembrane region" description="Helical" evidence="11">
    <location>
        <begin position="291"/>
        <end position="315"/>
    </location>
</feature>
<evidence type="ECO:0000256" key="9">
    <source>
        <dbReference type="ARBA" id="ARBA00023136"/>
    </source>
</evidence>
<evidence type="ECO:0000256" key="8">
    <source>
        <dbReference type="ARBA" id="ARBA00023065"/>
    </source>
</evidence>
<evidence type="ECO:0000256" key="1">
    <source>
        <dbReference type="ARBA" id="ARBA00004141"/>
    </source>
</evidence>
<dbReference type="GO" id="GO:0015297">
    <property type="term" value="F:antiporter activity"/>
    <property type="evidence" value="ECO:0007669"/>
    <property type="project" value="UniProtKB-KW"/>
</dbReference>
<evidence type="ECO:0000256" key="2">
    <source>
        <dbReference type="ARBA" id="ARBA00005551"/>
    </source>
</evidence>
<dbReference type="EMBL" id="JAWJAV010000003">
    <property type="protein sequence ID" value="MDV2621375.1"/>
    <property type="molecule type" value="Genomic_DNA"/>
</dbReference>